<comment type="caution">
    <text evidence="1">The sequence shown here is derived from an EMBL/GenBank/DDBJ whole genome shotgun (WGS) entry which is preliminary data.</text>
</comment>
<keyword evidence="2" id="KW-1185">Reference proteome</keyword>
<protein>
    <submittedName>
        <fullName evidence="1">Uncharacterized protein</fullName>
    </submittedName>
</protein>
<feature type="non-terminal residue" evidence="1">
    <location>
        <position position="1"/>
    </location>
</feature>
<name>A0ABN9HIF0_9NEOB</name>
<evidence type="ECO:0000313" key="1">
    <source>
        <dbReference type="EMBL" id="CAI9621545.1"/>
    </source>
</evidence>
<feature type="non-terminal residue" evidence="1">
    <location>
        <position position="127"/>
    </location>
</feature>
<organism evidence="1 2">
    <name type="scientific">Staurois parvus</name>
    <dbReference type="NCBI Taxonomy" id="386267"/>
    <lineage>
        <taxon>Eukaryota</taxon>
        <taxon>Metazoa</taxon>
        <taxon>Chordata</taxon>
        <taxon>Craniata</taxon>
        <taxon>Vertebrata</taxon>
        <taxon>Euteleostomi</taxon>
        <taxon>Amphibia</taxon>
        <taxon>Batrachia</taxon>
        <taxon>Anura</taxon>
        <taxon>Neobatrachia</taxon>
        <taxon>Ranoidea</taxon>
        <taxon>Ranidae</taxon>
        <taxon>Staurois</taxon>
    </lineage>
</organism>
<dbReference type="Proteomes" id="UP001162483">
    <property type="component" value="Unassembled WGS sequence"/>
</dbReference>
<accession>A0ABN9HIF0</accession>
<gene>
    <name evidence="1" type="ORF">SPARVUS_LOCUS16157729</name>
</gene>
<dbReference type="EMBL" id="CATNWA010021168">
    <property type="protein sequence ID" value="CAI9621545.1"/>
    <property type="molecule type" value="Genomic_DNA"/>
</dbReference>
<sequence length="127" mass="14194">RGISTTQTSIPLSIPYTEPQHFPLLTLLLLKRSLKFSQKPVLPRAPWILSPLNYYGHPVLLSYVPSLTSSISPSHGAFPSPLKHAHITPILKKPSLNPTNLSNLRPISLHPFTSKLLERLVYNRLSS</sequence>
<proteinExistence type="predicted"/>
<reference evidence="1" key="1">
    <citation type="submission" date="2023-05" db="EMBL/GenBank/DDBJ databases">
        <authorList>
            <person name="Stuckert A."/>
        </authorList>
    </citation>
    <scope>NUCLEOTIDE SEQUENCE</scope>
</reference>
<evidence type="ECO:0000313" key="2">
    <source>
        <dbReference type="Proteomes" id="UP001162483"/>
    </source>
</evidence>